<sequence length="55" mass="6270">MAVLPCLVLAGKVSSEVQEVIRSRPELFAELIKKLKNMPDHAVLRLVREVRDGEW</sequence>
<dbReference type="Proteomes" id="UP000005496">
    <property type="component" value="Unassembled WGS sequence"/>
</dbReference>
<name>D6SKA6_9BACT</name>
<dbReference type="RefSeq" id="WP_008869428.1">
    <property type="nucleotide sequence ID" value="NZ_ACJN02000001.1"/>
</dbReference>
<accession>D6SKA6</accession>
<dbReference type="AlphaFoldDB" id="D6SKA6"/>
<keyword evidence="2" id="KW-1185">Reference proteome</keyword>
<comment type="caution">
    <text evidence="1">The sequence shown here is derived from an EMBL/GenBank/DDBJ whole genome shotgun (WGS) entry which is preliminary data.</text>
</comment>
<gene>
    <name evidence="1" type="ORF">Dthio_PD3773</name>
</gene>
<evidence type="ECO:0000313" key="2">
    <source>
        <dbReference type="Proteomes" id="UP000005496"/>
    </source>
</evidence>
<dbReference type="EMBL" id="ACJN02000001">
    <property type="protein sequence ID" value="EFI36309.1"/>
    <property type="molecule type" value="Genomic_DNA"/>
</dbReference>
<protein>
    <submittedName>
        <fullName evidence="1">Helix-turn-helix domain protein</fullName>
    </submittedName>
</protein>
<evidence type="ECO:0000313" key="1">
    <source>
        <dbReference type="EMBL" id="EFI36309.1"/>
    </source>
</evidence>
<reference evidence="1" key="1">
    <citation type="submission" date="2010-05" db="EMBL/GenBank/DDBJ databases">
        <title>The draft genome of Desulfonatronospira thiodismutans ASO3-1.</title>
        <authorList>
            <consortium name="US DOE Joint Genome Institute (JGI-PGF)"/>
            <person name="Lucas S."/>
            <person name="Copeland A."/>
            <person name="Lapidus A."/>
            <person name="Cheng J.-F."/>
            <person name="Bruce D."/>
            <person name="Goodwin L."/>
            <person name="Pitluck S."/>
            <person name="Chertkov O."/>
            <person name="Brettin T."/>
            <person name="Detter J.C."/>
            <person name="Han C."/>
            <person name="Land M.L."/>
            <person name="Hauser L."/>
            <person name="Kyrpides N."/>
            <person name="Mikhailova N."/>
            <person name="Muyzer G."/>
            <person name="Woyke T."/>
        </authorList>
    </citation>
    <scope>NUCLEOTIDE SEQUENCE [LARGE SCALE GENOMIC DNA]</scope>
    <source>
        <strain evidence="1">ASO3-1</strain>
    </source>
</reference>
<organism evidence="1 2">
    <name type="scientific">Desulfonatronospira thiodismutans ASO3-1</name>
    <dbReference type="NCBI Taxonomy" id="555779"/>
    <lineage>
        <taxon>Bacteria</taxon>
        <taxon>Pseudomonadati</taxon>
        <taxon>Thermodesulfobacteriota</taxon>
        <taxon>Desulfovibrionia</taxon>
        <taxon>Desulfovibrionales</taxon>
        <taxon>Desulfonatronovibrionaceae</taxon>
        <taxon>Desulfonatronospira</taxon>
    </lineage>
</organism>
<proteinExistence type="predicted"/>